<dbReference type="SMART" id="SM00823">
    <property type="entry name" value="PKS_PP"/>
    <property type="match status" value="1"/>
</dbReference>
<organism evidence="11 12">
    <name type="scientific">Streptomyces galilaeus</name>
    <dbReference type="NCBI Taxonomy" id="33899"/>
    <lineage>
        <taxon>Bacteria</taxon>
        <taxon>Bacillati</taxon>
        <taxon>Actinomycetota</taxon>
        <taxon>Actinomycetes</taxon>
        <taxon>Kitasatosporales</taxon>
        <taxon>Streptomycetaceae</taxon>
        <taxon>Streptomyces</taxon>
    </lineage>
</organism>
<dbReference type="PANTHER" id="PTHR43133:SF8">
    <property type="entry name" value="RNA POLYMERASE SIGMA FACTOR HI_1459-RELATED"/>
    <property type="match status" value="1"/>
</dbReference>
<evidence type="ECO:0000256" key="5">
    <source>
        <dbReference type="ARBA" id="ARBA00023015"/>
    </source>
</evidence>
<evidence type="ECO:0000256" key="1">
    <source>
        <dbReference type="ARBA" id="ARBA00007788"/>
    </source>
</evidence>
<proteinExistence type="inferred from homology"/>
<dbReference type="PROSITE" id="PS50075">
    <property type="entry name" value="CARRIER"/>
    <property type="match status" value="1"/>
</dbReference>
<dbReference type="InterPro" id="IPR039425">
    <property type="entry name" value="RNA_pol_sigma-70-like"/>
</dbReference>
<dbReference type="InterPro" id="IPR009081">
    <property type="entry name" value="PP-bd_ACP"/>
</dbReference>
<reference evidence="11 12" key="1">
    <citation type="submission" date="2024-12" db="EMBL/GenBank/DDBJ databases">
        <title>Forecasting of Potato common scab and diversities of Pathogenic streptomyces spp. in china.</title>
        <authorList>
            <person name="Handique U."/>
            <person name="Wu J."/>
        </authorList>
    </citation>
    <scope>NUCLEOTIDE SEQUENCE [LARGE SCALE GENOMIC DNA]</scope>
    <source>
        <strain evidence="11 12">ZRIMU1585</strain>
    </source>
</reference>
<dbReference type="PROSITE" id="PS00012">
    <property type="entry name" value="PHOSPHOPANTETHEINE"/>
    <property type="match status" value="1"/>
</dbReference>
<keyword evidence="6" id="KW-0731">Sigma factor</keyword>
<dbReference type="InterPro" id="IPR007627">
    <property type="entry name" value="RNA_pol_sigma70_r2"/>
</dbReference>
<sequence>MRGDQDTQRLLLAADGEQQACGLPWEFLKLYERMQPELRRHVRRYVGSADGEDGDTDEVLHAIWARVAAAWPEIMASGRAAEDFVRRVAAHAVCAALRDAGCRSGGRPAGPALAEALEQAAPAHRLDVACGQVRDIVAEVLGHDRADSIDAESPLGELGLDSVDLIELGSRLAGATGLPLEAALFLDDATLLSLAGHILKRLALPDRGPEPVSCFEEFYRDLHPRLRRQAGYILGAGCSHDVDDVLQTVWVVVLHHWPRIREMDHAESYIHRITRHEALRARQASARRHERAPLWDEERLVSLAELSRWAQTDHVEHVIENAWARQYIAERIAPLLSQQQLTILVMEAAGYSTETIADLLNVGPGTVRVQRHRLRKKLVEVRPLSL</sequence>
<evidence type="ECO:0000259" key="10">
    <source>
        <dbReference type="PROSITE" id="PS50075"/>
    </source>
</evidence>
<feature type="domain" description="Carrier" evidence="10">
    <location>
        <begin position="127"/>
        <end position="202"/>
    </location>
</feature>
<evidence type="ECO:0000256" key="4">
    <source>
        <dbReference type="ARBA" id="ARBA00022553"/>
    </source>
</evidence>
<dbReference type="Proteomes" id="UP001631993">
    <property type="component" value="Unassembled WGS sequence"/>
</dbReference>
<keyword evidence="4" id="KW-0597">Phosphoprotein</keyword>
<dbReference type="Gene3D" id="1.10.1740.10">
    <property type="match status" value="2"/>
</dbReference>
<dbReference type="RefSeq" id="WP_369276707.1">
    <property type="nucleotide sequence ID" value="NZ_JBJVMW010000032.1"/>
</dbReference>
<dbReference type="InterPro" id="IPR020806">
    <property type="entry name" value="PKS_PP-bd"/>
</dbReference>
<keyword evidence="3" id="KW-0596">Phosphopantetheine</keyword>
<comment type="function">
    <text evidence="9">Sigma factors are initiation factors that promote the attachment of RNA polymerase to specific initiation sites and are then released. Sigma-S contributes to the protection against external stress, thus playing a role in cellular fitness and survival.</text>
</comment>
<keyword evidence="12" id="KW-1185">Reference proteome</keyword>
<dbReference type="Gene3D" id="1.10.1200.10">
    <property type="entry name" value="ACP-like"/>
    <property type="match status" value="1"/>
</dbReference>
<dbReference type="InterPro" id="IPR014284">
    <property type="entry name" value="RNA_pol_sigma-70_dom"/>
</dbReference>
<dbReference type="NCBIfam" id="TIGR02937">
    <property type="entry name" value="sigma70-ECF"/>
    <property type="match status" value="1"/>
</dbReference>
<gene>
    <name evidence="11" type="ORF">ACKI1S_41825</name>
</gene>
<dbReference type="InterPro" id="IPR036736">
    <property type="entry name" value="ACP-like_sf"/>
</dbReference>
<dbReference type="PROSITE" id="PS00622">
    <property type="entry name" value="HTH_LUXR_1"/>
    <property type="match status" value="1"/>
</dbReference>
<evidence type="ECO:0000256" key="2">
    <source>
        <dbReference type="ARBA" id="ARBA00021245"/>
    </source>
</evidence>
<keyword evidence="8" id="KW-0804">Transcription</keyword>
<evidence type="ECO:0000256" key="3">
    <source>
        <dbReference type="ARBA" id="ARBA00022450"/>
    </source>
</evidence>
<keyword evidence="5" id="KW-0805">Transcription regulation</keyword>
<dbReference type="Pfam" id="PF04542">
    <property type="entry name" value="Sigma70_r2"/>
    <property type="match status" value="1"/>
</dbReference>
<dbReference type="InterPro" id="IPR016032">
    <property type="entry name" value="Sig_transdc_resp-reg_C-effctor"/>
</dbReference>
<dbReference type="InterPro" id="IPR036388">
    <property type="entry name" value="WH-like_DNA-bd_sf"/>
</dbReference>
<name>A0ABW9IW06_STRGJ</name>
<keyword evidence="7" id="KW-0238">DNA-binding</keyword>
<comment type="similarity">
    <text evidence="1">Belongs to the sigma-70 factor family.</text>
</comment>
<evidence type="ECO:0000313" key="12">
    <source>
        <dbReference type="Proteomes" id="UP001631993"/>
    </source>
</evidence>
<dbReference type="PRINTS" id="PR00038">
    <property type="entry name" value="HTHLUXR"/>
</dbReference>
<dbReference type="InterPro" id="IPR006162">
    <property type="entry name" value="Ppantetheine_attach_site"/>
</dbReference>
<evidence type="ECO:0000256" key="9">
    <source>
        <dbReference type="ARBA" id="ARBA00024701"/>
    </source>
</evidence>
<protein>
    <recommendedName>
        <fullName evidence="2">RNA polymerase sigma factor SigS</fullName>
    </recommendedName>
</protein>
<dbReference type="SMART" id="SM00421">
    <property type="entry name" value="HTH_LUXR"/>
    <property type="match status" value="1"/>
</dbReference>
<dbReference type="SUPFAM" id="SSF46894">
    <property type="entry name" value="C-terminal effector domain of the bipartite response regulators"/>
    <property type="match status" value="1"/>
</dbReference>
<dbReference type="Pfam" id="PF00196">
    <property type="entry name" value="GerE"/>
    <property type="match status" value="1"/>
</dbReference>
<evidence type="ECO:0000313" key="11">
    <source>
        <dbReference type="EMBL" id="MFM9652636.1"/>
    </source>
</evidence>
<dbReference type="SUPFAM" id="SSF88946">
    <property type="entry name" value="Sigma2 domain of RNA polymerase sigma factors"/>
    <property type="match status" value="1"/>
</dbReference>
<dbReference type="SUPFAM" id="SSF47336">
    <property type="entry name" value="ACP-like"/>
    <property type="match status" value="1"/>
</dbReference>
<dbReference type="EMBL" id="JBJVNE010000031">
    <property type="protein sequence ID" value="MFM9652636.1"/>
    <property type="molecule type" value="Genomic_DNA"/>
</dbReference>
<dbReference type="InterPro" id="IPR013325">
    <property type="entry name" value="RNA_pol_sigma_r2"/>
</dbReference>
<dbReference type="Gene3D" id="1.10.10.10">
    <property type="entry name" value="Winged helix-like DNA-binding domain superfamily/Winged helix DNA-binding domain"/>
    <property type="match status" value="1"/>
</dbReference>
<dbReference type="Pfam" id="PF00550">
    <property type="entry name" value="PP-binding"/>
    <property type="match status" value="1"/>
</dbReference>
<accession>A0ABW9IW06</accession>
<evidence type="ECO:0000256" key="7">
    <source>
        <dbReference type="ARBA" id="ARBA00023125"/>
    </source>
</evidence>
<comment type="caution">
    <text evidence="11">The sequence shown here is derived from an EMBL/GenBank/DDBJ whole genome shotgun (WGS) entry which is preliminary data.</text>
</comment>
<dbReference type="PANTHER" id="PTHR43133">
    <property type="entry name" value="RNA POLYMERASE ECF-TYPE SIGMA FACTO"/>
    <property type="match status" value="1"/>
</dbReference>
<dbReference type="InterPro" id="IPR000792">
    <property type="entry name" value="Tscrpt_reg_LuxR_C"/>
</dbReference>
<evidence type="ECO:0000256" key="8">
    <source>
        <dbReference type="ARBA" id="ARBA00023163"/>
    </source>
</evidence>
<evidence type="ECO:0000256" key="6">
    <source>
        <dbReference type="ARBA" id="ARBA00023082"/>
    </source>
</evidence>